<comment type="caution">
    <text evidence="9">The sequence shown here is derived from an EMBL/GenBank/DDBJ whole genome shotgun (WGS) entry which is preliminary data.</text>
</comment>
<evidence type="ECO:0000256" key="3">
    <source>
        <dbReference type="ARBA" id="ARBA00022597"/>
    </source>
</evidence>
<reference evidence="9 10" key="1">
    <citation type="submission" date="2018-08" db="EMBL/GenBank/DDBJ databases">
        <title>Murine metabolic-syndrome-specific gut microbial biobank.</title>
        <authorList>
            <person name="Liu C."/>
        </authorList>
    </citation>
    <scope>NUCLEOTIDE SEQUENCE [LARGE SCALE GENOMIC DNA]</scope>
    <source>
        <strain evidence="9 10">583</strain>
    </source>
</reference>
<dbReference type="PANTHER" id="PTHR34581">
    <property type="entry name" value="PTS SYSTEM N,N'-DIACETYLCHITOBIOSE-SPECIFIC EIIB COMPONENT"/>
    <property type="match status" value="1"/>
</dbReference>
<dbReference type="RefSeq" id="WP_160197551.1">
    <property type="nucleotide sequence ID" value="NZ_QXXA01000010.1"/>
</dbReference>
<dbReference type="GO" id="GO:0009401">
    <property type="term" value="P:phosphoenolpyruvate-dependent sugar phosphotransferase system"/>
    <property type="evidence" value="ECO:0007669"/>
    <property type="project" value="UniProtKB-KW"/>
</dbReference>
<proteinExistence type="predicted"/>
<dbReference type="PANTHER" id="PTHR34581:SF2">
    <property type="entry name" value="PTS SYSTEM N,N'-DIACETYLCHITOBIOSE-SPECIFIC EIIB COMPONENT"/>
    <property type="match status" value="1"/>
</dbReference>
<gene>
    <name evidence="9" type="ORF">D3Z33_09465</name>
</gene>
<evidence type="ECO:0000313" key="9">
    <source>
        <dbReference type="EMBL" id="NBI07080.1"/>
    </source>
</evidence>
<evidence type="ECO:0000313" key="10">
    <source>
        <dbReference type="Proteomes" id="UP000467132"/>
    </source>
</evidence>
<dbReference type="AlphaFoldDB" id="A0A845QY42"/>
<keyword evidence="1" id="KW-0813">Transport</keyword>
<evidence type="ECO:0000256" key="5">
    <source>
        <dbReference type="ARBA" id="ARBA00022683"/>
    </source>
</evidence>
<dbReference type="InterPro" id="IPR036095">
    <property type="entry name" value="PTS_EIIB-like_sf"/>
</dbReference>
<evidence type="ECO:0000259" key="8">
    <source>
        <dbReference type="PROSITE" id="PS51100"/>
    </source>
</evidence>
<dbReference type="CDD" id="cd05564">
    <property type="entry name" value="PTS_IIB_chitobiose_lichenan"/>
    <property type="match status" value="1"/>
</dbReference>
<dbReference type="GO" id="GO:0008982">
    <property type="term" value="F:protein-N(PI)-phosphohistidine-sugar phosphotransferase activity"/>
    <property type="evidence" value="ECO:0007669"/>
    <property type="project" value="InterPro"/>
</dbReference>
<keyword evidence="10" id="KW-1185">Reference proteome</keyword>
<dbReference type="Gene3D" id="3.40.50.2300">
    <property type="match status" value="1"/>
</dbReference>
<dbReference type="EMBL" id="QXXA01000010">
    <property type="protein sequence ID" value="NBI07080.1"/>
    <property type="molecule type" value="Genomic_DNA"/>
</dbReference>
<sequence length="100" mass="11076">MIKILLVCNAGMSTSILVEKMKKEAESKDIESKIWALSSSEARSLEEDVNAVLVAPQLKFALNDIKNMFENTPVDVIDMKIYGTIDGKLALEKAMGMIKK</sequence>
<dbReference type="InterPro" id="IPR003501">
    <property type="entry name" value="PTS_EIIB_2/3"/>
</dbReference>
<dbReference type="InterPro" id="IPR013012">
    <property type="entry name" value="PTS_EIIB_3"/>
</dbReference>
<evidence type="ECO:0000256" key="7">
    <source>
        <dbReference type="PROSITE-ProRule" id="PRU00423"/>
    </source>
</evidence>
<keyword evidence="4" id="KW-0808">Transferase</keyword>
<dbReference type="PROSITE" id="PS51100">
    <property type="entry name" value="PTS_EIIB_TYPE_3"/>
    <property type="match status" value="1"/>
</dbReference>
<feature type="modified residue" description="Phosphocysteine; by EIIA" evidence="7">
    <location>
        <position position="8"/>
    </location>
</feature>
<evidence type="ECO:0000256" key="4">
    <source>
        <dbReference type="ARBA" id="ARBA00022679"/>
    </source>
</evidence>
<keyword evidence="5" id="KW-0598">Phosphotransferase system</keyword>
<feature type="domain" description="PTS EIIB type-3" evidence="8">
    <location>
        <begin position="1"/>
        <end position="100"/>
    </location>
</feature>
<keyword evidence="6" id="KW-0418">Kinase</keyword>
<keyword evidence="2" id="KW-0597">Phosphoprotein</keyword>
<dbReference type="OrthoDB" id="9808134at2"/>
<keyword evidence="3 9" id="KW-0762">Sugar transport</keyword>
<name>A0A845QY42_9CLOT</name>
<dbReference type="GO" id="GO:0016301">
    <property type="term" value="F:kinase activity"/>
    <property type="evidence" value="ECO:0007669"/>
    <property type="project" value="UniProtKB-KW"/>
</dbReference>
<protein>
    <submittedName>
        <fullName evidence="9">PTS sugar transporter subunit IIB</fullName>
    </submittedName>
</protein>
<dbReference type="InterPro" id="IPR051819">
    <property type="entry name" value="PTS_sugar-specific_EIIB"/>
</dbReference>
<accession>A0A845QY42</accession>
<organism evidence="9 10">
    <name type="scientific">Senegalia massiliensis</name>
    <dbReference type="NCBI Taxonomy" id="1720316"/>
    <lineage>
        <taxon>Bacteria</taxon>
        <taxon>Bacillati</taxon>
        <taxon>Bacillota</taxon>
        <taxon>Clostridia</taxon>
        <taxon>Eubacteriales</taxon>
        <taxon>Clostridiaceae</taxon>
        <taxon>Senegalia</taxon>
    </lineage>
</organism>
<dbReference type="SUPFAM" id="SSF52794">
    <property type="entry name" value="PTS system IIB component-like"/>
    <property type="match status" value="1"/>
</dbReference>
<dbReference type="Proteomes" id="UP000467132">
    <property type="component" value="Unassembled WGS sequence"/>
</dbReference>
<evidence type="ECO:0000256" key="1">
    <source>
        <dbReference type="ARBA" id="ARBA00022448"/>
    </source>
</evidence>
<dbReference type="Pfam" id="PF02302">
    <property type="entry name" value="PTS_IIB"/>
    <property type="match status" value="1"/>
</dbReference>
<evidence type="ECO:0000256" key="2">
    <source>
        <dbReference type="ARBA" id="ARBA00022553"/>
    </source>
</evidence>
<evidence type="ECO:0000256" key="6">
    <source>
        <dbReference type="ARBA" id="ARBA00022777"/>
    </source>
</evidence>